<reference evidence="1" key="1">
    <citation type="submission" date="2020-08" db="EMBL/GenBank/DDBJ databases">
        <title>Multicomponent nature underlies the extraordinary mechanical properties of spider dragline silk.</title>
        <authorList>
            <person name="Kono N."/>
            <person name="Nakamura H."/>
            <person name="Mori M."/>
            <person name="Yoshida Y."/>
            <person name="Ohtoshi R."/>
            <person name="Malay A.D."/>
            <person name="Moran D.A.P."/>
            <person name="Tomita M."/>
            <person name="Numata K."/>
            <person name="Arakawa K."/>
        </authorList>
    </citation>
    <scope>NUCLEOTIDE SEQUENCE</scope>
</reference>
<evidence type="ECO:0000313" key="2">
    <source>
        <dbReference type="Proteomes" id="UP000887013"/>
    </source>
</evidence>
<organism evidence="1 2">
    <name type="scientific">Nephila pilipes</name>
    <name type="common">Giant wood spider</name>
    <name type="synonym">Nephila maculata</name>
    <dbReference type="NCBI Taxonomy" id="299642"/>
    <lineage>
        <taxon>Eukaryota</taxon>
        <taxon>Metazoa</taxon>
        <taxon>Ecdysozoa</taxon>
        <taxon>Arthropoda</taxon>
        <taxon>Chelicerata</taxon>
        <taxon>Arachnida</taxon>
        <taxon>Araneae</taxon>
        <taxon>Araneomorphae</taxon>
        <taxon>Entelegynae</taxon>
        <taxon>Araneoidea</taxon>
        <taxon>Nephilidae</taxon>
        <taxon>Nephila</taxon>
    </lineage>
</organism>
<dbReference type="Proteomes" id="UP000887013">
    <property type="component" value="Unassembled WGS sequence"/>
</dbReference>
<gene>
    <name evidence="1" type="ORF">NPIL_375611</name>
</gene>
<dbReference type="EMBL" id="BMAW01097540">
    <property type="protein sequence ID" value="GFS80213.1"/>
    <property type="molecule type" value="Genomic_DNA"/>
</dbReference>
<dbReference type="AlphaFoldDB" id="A0A8X6MVJ9"/>
<evidence type="ECO:0000313" key="1">
    <source>
        <dbReference type="EMBL" id="GFS80213.1"/>
    </source>
</evidence>
<proteinExistence type="predicted"/>
<protein>
    <submittedName>
        <fullName evidence="1">Uncharacterized protein</fullName>
    </submittedName>
</protein>
<keyword evidence="2" id="KW-1185">Reference proteome</keyword>
<comment type="caution">
    <text evidence="1">The sequence shown here is derived from an EMBL/GenBank/DDBJ whole genome shotgun (WGS) entry which is preliminary data.</text>
</comment>
<accession>A0A8X6MVJ9</accession>
<name>A0A8X6MVJ9_NEPPI</name>
<sequence length="100" mass="10938">MSTPGVVGGSVRDQRTKITGSIPVTASRRIKCKDSWGEVSLPAVHTREELYCRTIGGKEEKNSLRQCPRKSHVVGTFLISPRSPTLFYGKSQGIGMSVFV</sequence>